<proteinExistence type="predicted"/>
<accession>A0A9W6GWR3</accession>
<evidence type="ECO:0000313" key="1">
    <source>
        <dbReference type="EMBL" id="GLI94542.1"/>
    </source>
</evidence>
<gene>
    <name evidence="1" type="ORF">LMG27198_35340</name>
</gene>
<dbReference type="AlphaFoldDB" id="A0A9W6GWR3"/>
<dbReference type="Proteomes" id="UP001144323">
    <property type="component" value="Unassembled WGS sequence"/>
</dbReference>
<protein>
    <submittedName>
        <fullName evidence="1">Uncharacterized protein</fullName>
    </submittedName>
</protein>
<reference evidence="1" key="1">
    <citation type="journal article" date="2023" name="Int. J. Syst. Evol. Microbiol.">
        <title>Methylocystis iwaonis sp. nov., a type II methane-oxidizing bacterium from surface soil of a rice paddy field in Japan, and emended description of the genus Methylocystis (ex Whittenbury et al. 1970) Bowman et al. 1993.</title>
        <authorList>
            <person name="Kaise H."/>
            <person name="Sawadogo J.B."/>
            <person name="Alam M.S."/>
            <person name="Ueno C."/>
            <person name="Dianou D."/>
            <person name="Shinjo R."/>
            <person name="Asakawa S."/>
        </authorList>
    </citation>
    <scope>NUCLEOTIDE SEQUENCE</scope>
    <source>
        <strain evidence="1">LMG27198</strain>
    </source>
</reference>
<sequence length="58" mass="6463">MAILSQILSPEELNNLTPEKLEILSGVIHSELLTNAQVKDALTKKVKDTHKTLTTKKH</sequence>
<comment type="caution">
    <text evidence="1">The sequence shown here is derived from an EMBL/GenBank/DDBJ whole genome shotgun (WGS) entry which is preliminary data.</text>
</comment>
<keyword evidence="2" id="KW-1185">Reference proteome</keyword>
<dbReference type="EMBL" id="BSEC01000001">
    <property type="protein sequence ID" value="GLI94542.1"/>
    <property type="molecule type" value="Genomic_DNA"/>
</dbReference>
<organism evidence="1 2">
    <name type="scientific">Methylocystis echinoides</name>
    <dbReference type="NCBI Taxonomy" id="29468"/>
    <lineage>
        <taxon>Bacteria</taxon>
        <taxon>Pseudomonadati</taxon>
        <taxon>Pseudomonadota</taxon>
        <taxon>Alphaproteobacteria</taxon>
        <taxon>Hyphomicrobiales</taxon>
        <taxon>Methylocystaceae</taxon>
        <taxon>Methylocystis</taxon>
    </lineage>
</organism>
<evidence type="ECO:0000313" key="2">
    <source>
        <dbReference type="Proteomes" id="UP001144323"/>
    </source>
</evidence>
<name>A0A9W6GWR3_9HYPH</name>